<protein>
    <submittedName>
        <fullName evidence="3">YhcN/YlaJ family sporulation lipoprotein</fullName>
    </submittedName>
</protein>
<evidence type="ECO:0000256" key="1">
    <source>
        <dbReference type="SAM" id="MobiDB-lite"/>
    </source>
</evidence>
<dbReference type="NCBIfam" id="TIGR02898">
    <property type="entry name" value="spore_YhcN_YlaJ"/>
    <property type="match status" value="1"/>
</dbReference>
<evidence type="ECO:0000313" key="3">
    <source>
        <dbReference type="EMBL" id="MBA9042666.1"/>
    </source>
</evidence>
<feature type="chain" id="PRO_5039409024" evidence="2">
    <location>
        <begin position="23"/>
        <end position="183"/>
    </location>
</feature>
<dbReference type="InterPro" id="IPR014247">
    <property type="entry name" value="Spore_lipoprot_YhcN/YlaJ"/>
</dbReference>
<keyword evidence="2" id="KW-0732">Signal</keyword>
<sequence>MKTKKYVLGLLSAILSVGFLFGCNDKKDEAEPDPTEEPSEQKAQNTRDNNDLRDVGFQPDGDQNNNVDNNNQTRLEVADKAADRIAKLNEVDTANVIVTNRNAYVAVVLKNEANGEVTDRLKKKISDQVRATDKDIRNVYVSSDPDFVNRMEGYGNRINEGATRNGLFEDFTETVKRVFPNNR</sequence>
<keyword evidence="4" id="KW-1185">Reference proteome</keyword>
<comment type="caution">
    <text evidence="3">The sequence shown here is derived from an EMBL/GenBank/DDBJ whole genome shotgun (WGS) entry which is preliminary data.</text>
</comment>
<dbReference type="AlphaFoldDB" id="A0A7W3NGX0"/>
<organism evidence="3 4">
    <name type="scientific">Priestia aryabhattai</name>
    <name type="common">Bacillus aryabhattai</name>
    <dbReference type="NCBI Taxonomy" id="412384"/>
    <lineage>
        <taxon>Bacteria</taxon>
        <taxon>Bacillati</taxon>
        <taxon>Bacillota</taxon>
        <taxon>Bacilli</taxon>
        <taxon>Bacillales</taxon>
        <taxon>Bacillaceae</taxon>
        <taxon>Priestia</taxon>
    </lineage>
</organism>
<dbReference type="RefSeq" id="WP_055992560.1">
    <property type="nucleotide sequence ID" value="NZ_JACJHT010000015.1"/>
</dbReference>
<dbReference type="GO" id="GO:0030435">
    <property type="term" value="P:sporulation resulting in formation of a cellular spore"/>
    <property type="evidence" value="ECO:0007669"/>
    <property type="project" value="InterPro"/>
</dbReference>
<keyword evidence="3" id="KW-0449">Lipoprotein</keyword>
<dbReference type="EMBL" id="JACJHT010000015">
    <property type="protein sequence ID" value="MBA9042666.1"/>
    <property type="molecule type" value="Genomic_DNA"/>
</dbReference>
<dbReference type="Pfam" id="PF09580">
    <property type="entry name" value="Spore_YhcN_YlaJ"/>
    <property type="match status" value="1"/>
</dbReference>
<name>A0A7W3NGX0_PRIAR</name>
<evidence type="ECO:0000313" key="4">
    <source>
        <dbReference type="Proteomes" id="UP000543174"/>
    </source>
</evidence>
<proteinExistence type="predicted"/>
<feature type="region of interest" description="Disordered" evidence="1">
    <location>
        <begin position="27"/>
        <end position="72"/>
    </location>
</feature>
<feature type="signal peptide" evidence="2">
    <location>
        <begin position="1"/>
        <end position="22"/>
    </location>
</feature>
<feature type="compositionally biased region" description="Low complexity" evidence="1">
    <location>
        <begin position="58"/>
        <end position="72"/>
    </location>
</feature>
<reference evidence="3" key="1">
    <citation type="submission" date="2020-08" db="EMBL/GenBank/DDBJ databases">
        <title>Functional genomics of gut bacteria from endangered species of beetles.</title>
        <authorList>
            <person name="Carlos-Shanley C."/>
        </authorList>
    </citation>
    <scope>NUCLEOTIDE SEQUENCE [LARGE SCALE GENOMIC DNA]</scope>
    <source>
        <strain evidence="3">S00060</strain>
    </source>
</reference>
<gene>
    <name evidence="3" type="ORF">HNP21_005803</name>
</gene>
<dbReference type="InterPro" id="IPR019076">
    <property type="entry name" value="Spore_lipoprot_YhcN/YlaJ-like"/>
</dbReference>
<dbReference type="PROSITE" id="PS51257">
    <property type="entry name" value="PROKAR_LIPOPROTEIN"/>
    <property type="match status" value="1"/>
</dbReference>
<accession>A0A7W3NGX0</accession>
<dbReference type="Proteomes" id="UP000543174">
    <property type="component" value="Unassembled WGS sequence"/>
</dbReference>
<evidence type="ECO:0000256" key="2">
    <source>
        <dbReference type="SAM" id="SignalP"/>
    </source>
</evidence>